<keyword evidence="2" id="KW-1185">Reference proteome</keyword>
<evidence type="ECO:0000313" key="1">
    <source>
        <dbReference type="EMBL" id="AWY08475.1"/>
    </source>
</evidence>
<gene>
    <name evidence="1" type="ORF">Alexandra_211</name>
</gene>
<organism evidence="1 2">
    <name type="scientific">Erwinia phage vB_EamM_Alexandra</name>
    <dbReference type="NCBI Taxonomy" id="2201424"/>
    <lineage>
        <taxon>Viruses</taxon>
        <taxon>Duplodnaviria</taxon>
        <taxon>Heunggongvirae</taxon>
        <taxon>Uroviricota</taxon>
        <taxon>Caudoviricetes</taxon>
        <taxon>Alexandravirus</taxon>
        <taxon>Alexandravirus alexandra</taxon>
    </lineage>
</organism>
<evidence type="ECO:0000313" key="2">
    <source>
        <dbReference type="Proteomes" id="UP000251795"/>
    </source>
</evidence>
<protein>
    <submittedName>
        <fullName evidence="1">Uncharacterized protein</fullName>
    </submittedName>
</protein>
<proteinExistence type="predicted"/>
<name>A0A2Z4QDY6_9CAUD</name>
<dbReference type="EMBL" id="MH248138">
    <property type="protein sequence ID" value="AWY08475.1"/>
    <property type="molecule type" value="Genomic_DNA"/>
</dbReference>
<reference evidence="1 2" key="1">
    <citation type="submission" date="2018-04" db="EMBL/GenBank/DDBJ databases">
        <authorList>
            <person name="Go L.Y."/>
            <person name="Mitchell J.A."/>
        </authorList>
    </citation>
    <scope>NUCLEOTIDE SEQUENCE [LARGE SCALE GENOMIC DNA]</scope>
</reference>
<sequence length="69" mass="8139">MERTIHITVTKRWAVMRNDRDIHPVTGQEEKVPQCIHISDSPLTDDQMNELRAKYNNPELWVEPTAVFH</sequence>
<accession>A0A2Z4QDY6</accession>
<dbReference type="Proteomes" id="UP000251795">
    <property type="component" value="Segment"/>
</dbReference>